<sequence>MKKPVAVLALTALLLAGCATQGQKMDLQKLGQMRPGVSTIDDAKKLFGEPSQVTRQDDGKTVLAYSFSSTQMDAKDFIPIVGTFIGKGPKQDLEATRLTFDASGHYVSYSTYALKQ</sequence>
<accession>A0A7X5ZIN2</accession>
<feature type="signal peptide" evidence="1">
    <location>
        <begin position="1"/>
        <end position="21"/>
    </location>
</feature>
<dbReference type="AlphaFoldDB" id="A0A7X5ZIN2"/>
<evidence type="ECO:0008006" key="4">
    <source>
        <dbReference type="Google" id="ProtNLM"/>
    </source>
</evidence>
<evidence type="ECO:0000313" key="3">
    <source>
        <dbReference type="Proteomes" id="UP000490980"/>
    </source>
</evidence>
<dbReference type="RefSeq" id="WP_166948374.1">
    <property type="nucleotide sequence ID" value="NZ_JAARLZ010000005.1"/>
</dbReference>
<feature type="chain" id="PRO_5031198222" description="Outer membrane protein assembly factor BamE" evidence="1">
    <location>
        <begin position="22"/>
        <end position="116"/>
    </location>
</feature>
<evidence type="ECO:0000313" key="2">
    <source>
        <dbReference type="EMBL" id="NII06949.1"/>
    </source>
</evidence>
<keyword evidence="1" id="KW-0732">Signal</keyword>
<dbReference type="PROSITE" id="PS51257">
    <property type="entry name" value="PROKAR_LIPOPROTEIN"/>
    <property type="match status" value="1"/>
</dbReference>
<organism evidence="2 3">
    <name type="scientific">Luteibacter anthropi</name>
    <dbReference type="NCBI Taxonomy" id="564369"/>
    <lineage>
        <taxon>Bacteria</taxon>
        <taxon>Pseudomonadati</taxon>
        <taxon>Pseudomonadota</taxon>
        <taxon>Gammaproteobacteria</taxon>
        <taxon>Lysobacterales</taxon>
        <taxon>Rhodanobacteraceae</taxon>
        <taxon>Luteibacter</taxon>
    </lineage>
</organism>
<dbReference type="EMBL" id="JAARLZ010000005">
    <property type="protein sequence ID" value="NII06949.1"/>
    <property type="molecule type" value="Genomic_DNA"/>
</dbReference>
<protein>
    <recommendedName>
        <fullName evidence="4">Outer membrane protein assembly factor BamE</fullName>
    </recommendedName>
</protein>
<name>A0A7X5ZIN2_9GAMM</name>
<comment type="caution">
    <text evidence="2">The sequence shown here is derived from an EMBL/GenBank/DDBJ whole genome shotgun (WGS) entry which is preliminary data.</text>
</comment>
<reference evidence="2 3" key="1">
    <citation type="submission" date="2020-03" db="EMBL/GenBank/DDBJ databases">
        <authorList>
            <person name="Lai Q."/>
        </authorList>
    </citation>
    <scope>NUCLEOTIDE SEQUENCE [LARGE SCALE GENOMIC DNA]</scope>
    <source>
        <strain evidence="2 3">CCUG 25036</strain>
    </source>
</reference>
<dbReference type="Proteomes" id="UP000490980">
    <property type="component" value="Unassembled WGS sequence"/>
</dbReference>
<evidence type="ECO:0000256" key="1">
    <source>
        <dbReference type="SAM" id="SignalP"/>
    </source>
</evidence>
<proteinExistence type="predicted"/>
<gene>
    <name evidence="2" type="ORF">HBF25_11170</name>
</gene>
<keyword evidence="3" id="KW-1185">Reference proteome</keyword>